<name>A0AAP0HBU0_9ASTR</name>
<organism evidence="2 3">
    <name type="scientific">Deinandra increscens subsp. villosa</name>
    <dbReference type="NCBI Taxonomy" id="3103831"/>
    <lineage>
        <taxon>Eukaryota</taxon>
        <taxon>Viridiplantae</taxon>
        <taxon>Streptophyta</taxon>
        <taxon>Embryophyta</taxon>
        <taxon>Tracheophyta</taxon>
        <taxon>Spermatophyta</taxon>
        <taxon>Magnoliopsida</taxon>
        <taxon>eudicotyledons</taxon>
        <taxon>Gunneridae</taxon>
        <taxon>Pentapetalae</taxon>
        <taxon>asterids</taxon>
        <taxon>campanulids</taxon>
        <taxon>Asterales</taxon>
        <taxon>Asteraceae</taxon>
        <taxon>Asteroideae</taxon>
        <taxon>Heliantheae alliance</taxon>
        <taxon>Madieae</taxon>
        <taxon>Madiinae</taxon>
        <taxon>Deinandra</taxon>
    </lineage>
</organism>
<dbReference type="InterPro" id="IPR026960">
    <property type="entry name" value="RVT-Znf"/>
</dbReference>
<proteinExistence type="predicted"/>
<keyword evidence="3" id="KW-1185">Reference proteome</keyword>
<comment type="caution">
    <text evidence="2">The sequence shown here is derived from an EMBL/GenBank/DDBJ whole genome shotgun (WGS) entry which is preliminary data.</text>
</comment>
<dbReference type="Proteomes" id="UP001408789">
    <property type="component" value="Unassembled WGS sequence"/>
</dbReference>
<evidence type="ECO:0000313" key="3">
    <source>
        <dbReference type="Proteomes" id="UP001408789"/>
    </source>
</evidence>
<dbReference type="PANTHER" id="PTHR33116">
    <property type="entry name" value="REVERSE TRANSCRIPTASE ZINC-BINDING DOMAIN-CONTAINING PROTEIN-RELATED-RELATED"/>
    <property type="match status" value="1"/>
</dbReference>
<dbReference type="Pfam" id="PF13966">
    <property type="entry name" value="zf-RVT"/>
    <property type="match status" value="1"/>
</dbReference>
<dbReference type="PANTHER" id="PTHR33116:SF78">
    <property type="entry name" value="OS12G0587133 PROTEIN"/>
    <property type="match status" value="1"/>
</dbReference>
<reference evidence="2 3" key="1">
    <citation type="submission" date="2024-04" db="EMBL/GenBank/DDBJ databases">
        <title>The reference genome of an endangered Asteraceae, Deinandra increscens subsp. villosa, native to the Central Coast of California.</title>
        <authorList>
            <person name="Guilliams M."/>
            <person name="Hasenstab-Lehman K."/>
            <person name="Meyer R."/>
            <person name="Mcevoy S."/>
        </authorList>
    </citation>
    <scope>NUCLEOTIDE SEQUENCE [LARGE SCALE GENOMIC DNA]</scope>
    <source>
        <tissue evidence="2">Leaf</tissue>
    </source>
</reference>
<sequence>MSRYIRKDLVCRPKDQGGLGLDTLETCNLALLSKWFWKFLSFPTALWRRIIVGLHGLEQPPNWVKSGNRLPGVWSNIVKIEKVLFKKNVRLKELLVFDGVKWVWTKSPDSMFSISSIRKTIGYGPYPDGPPHISWIDFVPSKVNILLWRAQLGRLPTMECLVKRNVPVGSLQCPVCNECNESVDHIFTGCRVANEVWATVSKWCGIPPIICFSVKDLTALHSHIQGGRTKAKMIQAVVHTACWILWNARNNMVFRNKKIKAETLFFEIQSTSFFWVSHRLKKERLEWGAWCNFNFLM</sequence>
<dbReference type="AlphaFoldDB" id="A0AAP0HBU0"/>
<dbReference type="EMBL" id="JBCNJP010000006">
    <property type="protein sequence ID" value="KAK9078927.1"/>
    <property type="molecule type" value="Genomic_DNA"/>
</dbReference>
<evidence type="ECO:0000259" key="1">
    <source>
        <dbReference type="Pfam" id="PF13966"/>
    </source>
</evidence>
<evidence type="ECO:0000313" key="2">
    <source>
        <dbReference type="EMBL" id="KAK9078927.1"/>
    </source>
</evidence>
<protein>
    <recommendedName>
        <fullName evidence="1">Reverse transcriptase zinc-binding domain-containing protein</fullName>
    </recommendedName>
</protein>
<gene>
    <name evidence="2" type="ORF">SSX86_002986</name>
</gene>
<feature type="domain" description="Reverse transcriptase zinc-binding" evidence="1">
    <location>
        <begin position="133"/>
        <end position="197"/>
    </location>
</feature>
<accession>A0AAP0HBU0</accession>